<reference evidence="2" key="1">
    <citation type="submission" date="2020-07" db="EMBL/GenBank/DDBJ databases">
        <title>Multicomponent nature underlies the extraordinary mechanical properties of spider dragline silk.</title>
        <authorList>
            <person name="Kono N."/>
            <person name="Nakamura H."/>
            <person name="Mori M."/>
            <person name="Yoshida Y."/>
            <person name="Ohtoshi R."/>
            <person name="Malay A.D."/>
            <person name="Moran D.A.P."/>
            <person name="Tomita M."/>
            <person name="Numata K."/>
            <person name="Arakawa K."/>
        </authorList>
    </citation>
    <scope>NUCLEOTIDE SEQUENCE</scope>
</reference>
<keyword evidence="1" id="KW-1133">Transmembrane helix</keyword>
<sequence>MLQNYAAITPAIEAIFRKITPRAIYSGLSFVASIMKIGSFYAELGALFKMALINIRKPSSESKGAASFRTLGRTRTKHFNISRGGREK</sequence>
<gene>
    <name evidence="2" type="ORF">TNCT_588991</name>
</gene>
<proteinExistence type="predicted"/>
<dbReference type="AlphaFoldDB" id="A0A8X6FDK1"/>
<keyword evidence="1" id="KW-0812">Transmembrane</keyword>
<organism evidence="2 3">
    <name type="scientific">Trichonephila clavata</name>
    <name type="common">Joro spider</name>
    <name type="synonym">Nephila clavata</name>
    <dbReference type="NCBI Taxonomy" id="2740835"/>
    <lineage>
        <taxon>Eukaryota</taxon>
        <taxon>Metazoa</taxon>
        <taxon>Ecdysozoa</taxon>
        <taxon>Arthropoda</taxon>
        <taxon>Chelicerata</taxon>
        <taxon>Arachnida</taxon>
        <taxon>Araneae</taxon>
        <taxon>Araneomorphae</taxon>
        <taxon>Entelegynae</taxon>
        <taxon>Araneoidea</taxon>
        <taxon>Nephilidae</taxon>
        <taxon>Trichonephila</taxon>
    </lineage>
</organism>
<accession>A0A8X6FDK1</accession>
<protein>
    <submittedName>
        <fullName evidence="2">Uncharacterized protein</fullName>
    </submittedName>
</protein>
<evidence type="ECO:0000313" key="2">
    <source>
        <dbReference type="EMBL" id="GFQ76662.1"/>
    </source>
</evidence>
<dbReference type="OrthoDB" id="6441368at2759"/>
<keyword evidence="1" id="KW-0472">Membrane</keyword>
<name>A0A8X6FDK1_TRICU</name>
<feature type="transmembrane region" description="Helical" evidence="1">
    <location>
        <begin position="23"/>
        <end position="48"/>
    </location>
</feature>
<comment type="caution">
    <text evidence="2">The sequence shown here is derived from an EMBL/GenBank/DDBJ whole genome shotgun (WGS) entry which is preliminary data.</text>
</comment>
<keyword evidence="3" id="KW-1185">Reference proteome</keyword>
<evidence type="ECO:0000256" key="1">
    <source>
        <dbReference type="SAM" id="Phobius"/>
    </source>
</evidence>
<dbReference type="EMBL" id="BMAO01021677">
    <property type="protein sequence ID" value="GFQ76662.1"/>
    <property type="molecule type" value="Genomic_DNA"/>
</dbReference>
<dbReference type="Proteomes" id="UP000887116">
    <property type="component" value="Unassembled WGS sequence"/>
</dbReference>
<evidence type="ECO:0000313" key="3">
    <source>
        <dbReference type="Proteomes" id="UP000887116"/>
    </source>
</evidence>